<evidence type="ECO:0000313" key="2">
    <source>
        <dbReference type="EnsemblProtists" id="PYU1_T003615"/>
    </source>
</evidence>
<name>K3WF74_GLOUD</name>
<reference evidence="3" key="1">
    <citation type="journal article" date="2010" name="Genome Biol.">
        <title>Genome sequence of the necrotrophic plant pathogen Pythium ultimum reveals original pathogenicity mechanisms and effector repertoire.</title>
        <authorList>
            <person name="Levesque C.A."/>
            <person name="Brouwer H."/>
            <person name="Cano L."/>
            <person name="Hamilton J.P."/>
            <person name="Holt C."/>
            <person name="Huitema E."/>
            <person name="Raffaele S."/>
            <person name="Robideau G.P."/>
            <person name="Thines M."/>
            <person name="Win J."/>
            <person name="Zerillo M.M."/>
            <person name="Beakes G.W."/>
            <person name="Boore J.L."/>
            <person name="Busam D."/>
            <person name="Dumas B."/>
            <person name="Ferriera S."/>
            <person name="Fuerstenberg S.I."/>
            <person name="Gachon C.M."/>
            <person name="Gaulin E."/>
            <person name="Govers F."/>
            <person name="Grenville-Briggs L."/>
            <person name="Horner N."/>
            <person name="Hostetler J."/>
            <person name="Jiang R.H."/>
            <person name="Johnson J."/>
            <person name="Krajaejun T."/>
            <person name="Lin H."/>
            <person name="Meijer H.J."/>
            <person name="Moore B."/>
            <person name="Morris P."/>
            <person name="Phuntmart V."/>
            <person name="Puiu D."/>
            <person name="Shetty J."/>
            <person name="Stajich J.E."/>
            <person name="Tripathy S."/>
            <person name="Wawra S."/>
            <person name="van West P."/>
            <person name="Whitty B.R."/>
            <person name="Coutinho P.M."/>
            <person name="Henrissat B."/>
            <person name="Martin F."/>
            <person name="Thomas P.D."/>
            <person name="Tyler B.M."/>
            <person name="De Vries R.P."/>
            <person name="Kamoun S."/>
            <person name="Yandell M."/>
            <person name="Tisserat N."/>
            <person name="Buell C.R."/>
        </authorList>
    </citation>
    <scope>NUCLEOTIDE SEQUENCE</scope>
    <source>
        <strain evidence="3">DAOM:BR144</strain>
    </source>
</reference>
<proteinExistence type="predicted"/>
<accession>K3WF74</accession>
<dbReference type="HOGENOM" id="CLU_961725_0_0_1"/>
<dbReference type="InterPro" id="IPR058256">
    <property type="entry name" value="WLGC"/>
</dbReference>
<evidence type="ECO:0000259" key="1">
    <source>
        <dbReference type="Pfam" id="PF26605"/>
    </source>
</evidence>
<reference evidence="3" key="2">
    <citation type="submission" date="2010-04" db="EMBL/GenBank/DDBJ databases">
        <authorList>
            <person name="Buell R."/>
            <person name="Hamilton J."/>
            <person name="Hostetler J."/>
        </authorList>
    </citation>
    <scope>NUCLEOTIDE SEQUENCE [LARGE SCALE GENOMIC DNA]</scope>
    <source>
        <strain evidence="3">DAOM:BR144</strain>
    </source>
</reference>
<dbReference type="InParanoid" id="K3WF74"/>
<dbReference type="EMBL" id="GL376638">
    <property type="status" value="NOT_ANNOTATED_CDS"/>
    <property type="molecule type" value="Genomic_DNA"/>
</dbReference>
<dbReference type="EnsemblProtists" id="PYU1_T003615">
    <property type="protein sequence ID" value="PYU1_T003615"/>
    <property type="gene ID" value="PYU1_G003605"/>
</dbReference>
<keyword evidence="3" id="KW-1185">Reference proteome</keyword>
<protein>
    <recommendedName>
        <fullName evidence="1">WLGC domain-containing protein</fullName>
    </recommendedName>
</protein>
<evidence type="ECO:0000313" key="3">
    <source>
        <dbReference type="Proteomes" id="UP000019132"/>
    </source>
</evidence>
<dbReference type="Pfam" id="PF26605">
    <property type="entry name" value="WLGC"/>
    <property type="match status" value="1"/>
</dbReference>
<organism evidence="2 3">
    <name type="scientific">Globisporangium ultimum (strain ATCC 200006 / CBS 805.95 / DAOM BR144)</name>
    <name type="common">Pythium ultimum</name>
    <dbReference type="NCBI Taxonomy" id="431595"/>
    <lineage>
        <taxon>Eukaryota</taxon>
        <taxon>Sar</taxon>
        <taxon>Stramenopiles</taxon>
        <taxon>Oomycota</taxon>
        <taxon>Peronosporomycetes</taxon>
        <taxon>Pythiales</taxon>
        <taxon>Pythiaceae</taxon>
        <taxon>Globisporangium</taxon>
    </lineage>
</organism>
<sequence length="290" mass="32570">MQITFLHQHTETLPTWMNECTQLEYLYVPSFDAVDIMDLCALCRSTNASRLPRHAEGKDESSLLSLLDNMFEKMHSHVHSSPSPVAFSQASVFQGLTNLRSLTLASVPFVQDLSRFDDLVKLEQPVLFAVPELDSVPDMSPMRKLESFIINPRGYLFGNGFLGSKLCLAENRTDKIASAATREIFSNFSSTVCHASPDGINSPLNEVSAKKCNGAMHHPYELSGNRTGMCYNTRFKAIYCNGNPELIAMRKRQSKSELATCVTQLTKRDSDAQKEDRNEDDFFILQANRK</sequence>
<feature type="domain" description="WLGC" evidence="1">
    <location>
        <begin position="209"/>
        <end position="261"/>
    </location>
</feature>
<dbReference type="Proteomes" id="UP000019132">
    <property type="component" value="Unassembled WGS sequence"/>
</dbReference>
<reference evidence="2" key="3">
    <citation type="submission" date="2015-02" db="UniProtKB">
        <authorList>
            <consortium name="EnsemblProtists"/>
        </authorList>
    </citation>
    <scope>IDENTIFICATION</scope>
    <source>
        <strain evidence="2">DAOM BR144</strain>
    </source>
</reference>
<dbReference type="eggNOG" id="ENOG502SHM4">
    <property type="taxonomic scope" value="Eukaryota"/>
</dbReference>
<dbReference type="AlphaFoldDB" id="K3WF74"/>
<dbReference type="VEuPathDB" id="FungiDB:PYU1_G003605"/>